<evidence type="ECO:0000259" key="2">
    <source>
        <dbReference type="PROSITE" id="PS50142"/>
    </source>
</evidence>
<dbReference type="PROSITE" id="PS50142">
    <property type="entry name" value="RNASE_3_2"/>
    <property type="match status" value="2"/>
</dbReference>
<feature type="domain" description="RNase III" evidence="2">
    <location>
        <begin position="577"/>
        <end position="720"/>
    </location>
</feature>
<organism evidence="3 4">
    <name type="scientific">Tritrichomonas musculus</name>
    <dbReference type="NCBI Taxonomy" id="1915356"/>
    <lineage>
        <taxon>Eukaryota</taxon>
        <taxon>Metamonada</taxon>
        <taxon>Parabasalia</taxon>
        <taxon>Tritrichomonadida</taxon>
        <taxon>Tritrichomonadidae</taxon>
        <taxon>Tritrichomonas</taxon>
    </lineage>
</organism>
<name>A0ABR2KF39_9EUKA</name>
<gene>
    <name evidence="3" type="ORF">M9Y10_034503</name>
</gene>
<keyword evidence="1" id="KW-0378">Hydrolase</keyword>
<reference evidence="3 4" key="1">
    <citation type="submission" date="2024-04" db="EMBL/GenBank/DDBJ databases">
        <title>Tritrichomonas musculus Genome.</title>
        <authorList>
            <person name="Alves-Ferreira E."/>
            <person name="Grigg M."/>
            <person name="Lorenzi H."/>
            <person name="Galac M."/>
        </authorList>
    </citation>
    <scope>NUCLEOTIDE SEQUENCE [LARGE SCALE GENOMIC DNA]</scope>
    <source>
        <strain evidence="3 4">EAF2021</strain>
    </source>
</reference>
<dbReference type="SMART" id="SM00535">
    <property type="entry name" value="RIBOc"/>
    <property type="match status" value="2"/>
</dbReference>
<evidence type="ECO:0000256" key="1">
    <source>
        <dbReference type="ARBA" id="ARBA00022801"/>
    </source>
</evidence>
<dbReference type="CDD" id="cd00593">
    <property type="entry name" value="RIBOc"/>
    <property type="match status" value="2"/>
</dbReference>
<evidence type="ECO:0000313" key="4">
    <source>
        <dbReference type="Proteomes" id="UP001470230"/>
    </source>
</evidence>
<dbReference type="InterPro" id="IPR036389">
    <property type="entry name" value="RNase_III_sf"/>
</dbReference>
<dbReference type="InterPro" id="IPR000999">
    <property type="entry name" value="RNase_III_dom"/>
</dbReference>
<comment type="caution">
    <text evidence="3">The sequence shown here is derived from an EMBL/GenBank/DDBJ whole genome shotgun (WGS) entry which is preliminary data.</text>
</comment>
<protein>
    <submittedName>
        <fullName evidence="3">Double-strand-specific pac1 ribonuclease</fullName>
    </submittedName>
</protein>
<dbReference type="SUPFAM" id="SSF54768">
    <property type="entry name" value="dsRNA-binding domain-like"/>
    <property type="match status" value="1"/>
</dbReference>
<feature type="domain" description="RNase III" evidence="2">
    <location>
        <begin position="389"/>
        <end position="513"/>
    </location>
</feature>
<accession>A0ABR2KF39</accession>
<dbReference type="EMBL" id="JAPFFF010000005">
    <property type="protein sequence ID" value="KAK8889749.1"/>
    <property type="molecule type" value="Genomic_DNA"/>
</dbReference>
<evidence type="ECO:0000313" key="3">
    <source>
        <dbReference type="EMBL" id="KAK8889749.1"/>
    </source>
</evidence>
<dbReference type="Gene3D" id="1.10.1520.10">
    <property type="entry name" value="Ribonuclease III domain"/>
    <property type="match status" value="2"/>
</dbReference>
<proteinExistence type="predicted"/>
<dbReference type="Pfam" id="PF14622">
    <property type="entry name" value="Ribonucleas_3_3"/>
    <property type="match status" value="1"/>
</dbReference>
<dbReference type="Pfam" id="PF00636">
    <property type="entry name" value="Ribonuclease_3"/>
    <property type="match status" value="1"/>
</dbReference>
<sequence>MLRYFYKLSFFPKIPQAHAITDVPYSFQGNFYIISEYNYNLTDFRIRGDPIIPDEDAHITSPFMVYLSEEQLNDLNKFYNTSLHFYYRFSNKQFEELKMMVIPIVLISGETELQSTLQWISYFKISLYLKDIYFDLLRKYDKKNDGKKLHSSLYQNGEKIERFLRFIMTIDSPSVEEYIDSEPAINDQELSKQELILYIVSLKFQERIYDRIIWSELKNLHSASRRNYYHYFLGSVVSYSSHADQIMPEKKITYVEHYQKKHEVTNLDCTLPLLELVPLRKRYPSEKELYSEYTQYPQAFNHSHKLITEILLNHKLIPNLLNRIPNDFNMDPPQTDQLTPVKIPLEVLGTYYFPLFAGSIIYQINHILTQFRPIAIGTMNVEEITKLAAQKIEDVLGYKFKNLTYLRTALTDPSFHPRGNNIHSYQRLEYLGDCILDVTTTFSIFNSNENATESDMTFLKHSMVSNRTFASLTMALGLNNFVISSNQSVYTDKSKCSADIFESLFGAIFRDSNLSTCFKVYKTVVTNFVNIFKKAVKRFRYGMDTVNYILNSTEESFCKLNVNVDSDYFGQDFCINTKSLIRHLQLPNVSSPSDPRINRQVFTLAFTHSSYSKNQKNSYERLEFIGDIIVKLAIGVVLYFSFPTGNDSGLSITSSYYKSNDILGRVSLKMGLQDLILASETLNEAIHLNTEAASDVNIAINKIYGDLFESSTAAVAFCFGLNEGFKYVQQRVLGNHIENRPDNPQIDPVSHFTILCQRYFKMQPNFHVWEGQGRLYAYISIKGIQLPFIGEASEKNKALQNVSRLFFEVYENNNSYLEEVDKEIQEMDNENDDDRVYSFEVVCKDDLANQDELANE</sequence>
<keyword evidence="4" id="KW-1185">Reference proteome</keyword>
<dbReference type="Proteomes" id="UP001470230">
    <property type="component" value="Unassembled WGS sequence"/>
</dbReference>
<dbReference type="PANTHER" id="PTHR14950">
    <property type="entry name" value="DICER-RELATED"/>
    <property type="match status" value="1"/>
</dbReference>
<dbReference type="PANTHER" id="PTHR14950:SF37">
    <property type="entry name" value="ENDORIBONUCLEASE DICER"/>
    <property type="match status" value="1"/>
</dbReference>
<dbReference type="SUPFAM" id="SSF69065">
    <property type="entry name" value="RNase III domain-like"/>
    <property type="match status" value="2"/>
</dbReference>